<proteinExistence type="predicted"/>
<dbReference type="EMBL" id="CP002985">
    <property type="protein sequence ID" value="AEM49186.1"/>
    <property type="molecule type" value="Genomic_DNA"/>
</dbReference>
<accession>G0JL71</accession>
<name>G0JL71_9PROT</name>
<dbReference type="KEGG" id="afi:Acife_3115"/>
<dbReference type="InterPro" id="IPR000182">
    <property type="entry name" value="GNAT_dom"/>
</dbReference>
<dbReference type="Pfam" id="PF13508">
    <property type="entry name" value="Acetyltransf_7"/>
    <property type="match status" value="1"/>
</dbReference>
<dbReference type="Proteomes" id="UP000009220">
    <property type="component" value="Chromosome"/>
</dbReference>
<dbReference type="RefSeq" id="WP_014030422.1">
    <property type="nucleotide sequence ID" value="NC_015942.1"/>
</dbReference>
<keyword evidence="2" id="KW-0808">Transferase</keyword>
<dbReference type="PROSITE" id="PS51186">
    <property type="entry name" value="GNAT"/>
    <property type="match status" value="1"/>
</dbReference>
<dbReference type="eggNOG" id="COG0456">
    <property type="taxonomic scope" value="Bacteria"/>
</dbReference>
<dbReference type="HOGENOM" id="CLU_013985_34_8_6"/>
<dbReference type="AlphaFoldDB" id="G0JL71"/>
<feature type="domain" description="N-acetyltransferase" evidence="1">
    <location>
        <begin position="22"/>
        <end position="160"/>
    </location>
</feature>
<evidence type="ECO:0000259" key="1">
    <source>
        <dbReference type="PROSITE" id="PS51186"/>
    </source>
</evidence>
<dbReference type="GO" id="GO:0016747">
    <property type="term" value="F:acyltransferase activity, transferring groups other than amino-acyl groups"/>
    <property type="evidence" value="ECO:0007669"/>
    <property type="project" value="InterPro"/>
</dbReference>
<protein>
    <submittedName>
        <fullName evidence="2">GCN5-related N-acetyltransferase</fullName>
    </submittedName>
</protein>
<sequence>MTLEITINRATAEDSSHEVAVMVGELLSEIMNVIGVQAFNFDLVETTDRLTNFLSQEKYFVFVARNDDGDAVGFVALYESYALYAEGSFGTIPELYVRPEYRSEQVGSQLISCARSFGTSRGWKRLEVTTPPLPHFDKTLVFYEREGFAVTGGRKLKMTL</sequence>
<evidence type="ECO:0000313" key="2">
    <source>
        <dbReference type="EMBL" id="AEM49186.1"/>
    </source>
</evidence>
<dbReference type="STRING" id="743299.Acife_3115"/>
<organism evidence="2 3">
    <name type="scientific">Acidithiobacillus ferrivorans SS3</name>
    <dbReference type="NCBI Taxonomy" id="743299"/>
    <lineage>
        <taxon>Bacteria</taxon>
        <taxon>Pseudomonadati</taxon>
        <taxon>Pseudomonadota</taxon>
        <taxon>Acidithiobacillia</taxon>
        <taxon>Acidithiobacillales</taxon>
        <taxon>Acidithiobacillaceae</taxon>
        <taxon>Acidithiobacillus</taxon>
    </lineage>
</organism>
<dbReference type="CDD" id="cd04301">
    <property type="entry name" value="NAT_SF"/>
    <property type="match status" value="1"/>
</dbReference>
<dbReference type="InterPro" id="IPR016181">
    <property type="entry name" value="Acyl_CoA_acyltransferase"/>
</dbReference>
<evidence type="ECO:0000313" key="3">
    <source>
        <dbReference type="Proteomes" id="UP000009220"/>
    </source>
</evidence>
<dbReference type="Gene3D" id="3.40.630.30">
    <property type="match status" value="1"/>
</dbReference>
<dbReference type="SUPFAM" id="SSF55729">
    <property type="entry name" value="Acyl-CoA N-acyltransferases (Nat)"/>
    <property type="match status" value="1"/>
</dbReference>
<gene>
    <name evidence="2" type="ORF">Acife_3115</name>
</gene>
<reference evidence="2 3" key="1">
    <citation type="journal article" date="2011" name="J. Bacteriol.">
        <title>Draft genome of the psychrotolerant acidophile Acidithiobacillus ferrivorans SS3.</title>
        <authorList>
            <person name="Liljeqvist M."/>
            <person name="Valdes J."/>
            <person name="Holmes D.S."/>
            <person name="Dopson M."/>
        </authorList>
    </citation>
    <scope>NUCLEOTIDE SEQUENCE [LARGE SCALE GENOMIC DNA]</scope>
    <source>
        <strain evidence="2 3">SS3</strain>
    </source>
</reference>